<keyword evidence="2" id="KW-0052">Apoplast</keyword>
<proteinExistence type="inferred from homology"/>
<keyword evidence="4 6" id="KW-0732">Signal</keyword>
<feature type="chain" id="PRO_5029562889" evidence="6">
    <location>
        <begin position="25"/>
        <end position="302"/>
    </location>
</feature>
<keyword evidence="8" id="KW-1185">Reference proteome</keyword>
<dbReference type="EMBL" id="JAAARO010000004">
    <property type="protein sequence ID" value="KAF5749248.1"/>
    <property type="molecule type" value="Genomic_DNA"/>
</dbReference>
<dbReference type="Proteomes" id="UP000593562">
    <property type="component" value="Unassembled WGS sequence"/>
</dbReference>
<evidence type="ECO:0000313" key="7">
    <source>
        <dbReference type="EMBL" id="KAF5749248.1"/>
    </source>
</evidence>
<accession>A0A7J7DSA1</accession>
<name>A0A7J7DSA1_TRIWF</name>
<reference evidence="7 8" key="1">
    <citation type="journal article" date="2020" name="Nat. Commun.">
        <title>Genome of Tripterygium wilfordii and identification of cytochrome P450 involved in triptolide biosynthesis.</title>
        <authorList>
            <person name="Tu L."/>
            <person name="Su P."/>
            <person name="Zhang Z."/>
            <person name="Gao L."/>
            <person name="Wang J."/>
            <person name="Hu T."/>
            <person name="Zhou J."/>
            <person name="Zhang Y."/>
            <person name="Zhao Y."/>
            <person name="Liu Y."/>
            <person name="Song Y."/>
            <person name="Tong Y."/>
            <person name="Lu Y."/>
            <person name="Yang J."/>
            <person name="Xu C."/>
            <person name="Jia M."/>
            <person name="Peters R.J."/>
            <person name="Huang L."/>
            <person name="Gao W."/>
        </authorList>
    </citation>
    <scope>NUCLEOTIDE SEQUENCE [LARGE SCALE GENOMIC DNA]</scope>
    <source>
        <strain evidence="8">cv. XIE 37</strain>
        <tissue evidence="7">Leaf</tissue>
    </source>
</reference>
<gene>
    <name evidence="7" type="ORF">HS088_TW04G01213</name>
</gene>
<feature type="signal peptide" evidence="6">
    <location>
        <begin position="1"/>
        <end position="24"/>
    </location>
</feature>
<dbReference type="InterPro" id="IPR006766">
    <property type="entry name" value="EXORDIUM-like"/>
</dbReference>
<comment type="caution">
    <text evidence="7">The sequence shown here is derived from an EMBL/GenBank/DDBJ whole genome shotgun (WGS) entry which is preliminary data.</text>
</comment>
<evidence type="ECO:0000256" key="6">
    <source>
        <dbReference type="SAM" id="SignalP"/>
    </source>
</evidence>
<evidence type="ECO:0000256" key="2">
    <source>
        <dbReference type="ARBA" id="ARBA00022523"/>
    </source>
</evidence>
<evidence type="ECO:0000313" key="8">
    <source>
        <dbReference type="Proteomes" id="UP000593562"/>
    </source>
</evidence>
<evidence type="ECO:0000256" key="4">
    <source>
        <dbReference type="ARBA" id="ARBA00022729"/>
    </source>
</evidence>
<dbReference type="PANTHER" id="PTHR31279">
    <property type="entry name" value="PROTEIN EXORDIUM-LIKE 5"/>
    <property type="match status" value="1"/>
</dbReference>
<dbReference type="PANTHER" id="PTHR31279:SF13">
    <property type="entry name" value="PROTEIN EXORDIUM-LIKE 6"/>
    <property type="match status" value="1"/>
</dbReference>
<comment type="subcellular location">
    <subcellularLocation>
        <location evidence="1">Secreted</location>
        <location evidence="1">Extracellular space</location>
        <location evidence="1">Apoplast</location>
    </subcellularLocation>
</comment>
<dbReference type="GO" id="GO:0048046">
    <property type="term" value="C:apoplast"/>
    <property type="evidence" value="ECO:0007669"/>
    <property type="project" value="UniProtKB-SubCell"/>
</dbReference>
<dbReference type="Pfam" id="PF04674">
    <property type="entry name" value="Phi_1"/>
    <property type="match status" value="1"/>
</dbReference>
<dbReference type="FunCoup" id="A0A7J7DSA1">
    <property type="interactions" value="13"/>
</dbReference>
<evidence type="ECO:0000256" key="5">
    <source>
        <dbReference type="ARBA" id="ARBA00023591"/>
    </source>
</evidence>
<evidence type="ECO:0000256" key="3">
    <source>
        <dbReference type="ARBA" id="ARBA00022525"/>
    </source>
</evidence>
<keyword evidence="3" id="KW-0964">Secreted</keyword>
<sequence length="302" mass="32173">MASSLHYCSLFSFMILLSLSLNAALLPSLAALTYHGGPLLTGNVNLLVIWYGQFGKVQKNAIRAFIKSLNYDGGLNLQPQVSFWWDMVESYQLAAGKKGGSIAVKVVKTVVDANCSASKNLTADNVSSIFKKAVGKDIDVVPVLFSARDVAVQGLCMEKCSEHGLYGGKQPTIVVGNPESECPGECAWPFHKTNHGPQGMTLQPPSGNVGADAMVVAFASSLVDLVTNPFSTGFYQGQQANPIEASSACKRIFGSGAFEGYTGKLRVDPSNGGAFNTHGVEGRKFLLPAIWNPKTSSCWTLL</sequence>
<comment type="similarity">
    <text evidence="5">Belongs to the EXORDIUM family.</text>
</comment>
<dbReference type="AlphaFoldDB" id="A0A7J7DSA1"/>
<dbReference type="InParanoid" id="A0A7J7DSA1"/>
<evidence type="ECO:0000256" key="1">
    <source>
        <dbReference type="ARBA" id="ARBA00004271"/>
    </source>
</evidence>
<dbReference type="OrthoDB" id="47374at2759"/>
<organism evidence="7 8">
    <name type="scientific">Tripterygium wilfordii</name>
    <name type="common">Thunder God vine</name>
    <dbReference type="NCBI Taxonomy" id="458696"/>
    <lineage>
        <taxon>Eukaryota</taxon>
        <taxon>Viridiplantae</taxon>
        <taxon>Streptophyta</taxon>
        <taxon>Embryophyta</taxon>
        <taxon>Tracheophyta</taxon>
        <taxon>Spermatophyta</taxon>
        <taxon>Magnoliopsida</taxon>
        <taxon>eudicotyledons</taxon>
        <taxon>Gunneridae</taxon>
        <taxon>Pentapetalae</taxon>
        <taxon>rosids</taxon>
        <taxon>fabids</taxon>
        <taxon>Celastrales</taxon>
        <taxon>Celastraceae</taxon>
        <taxon>Tripterygium</taxon>
    </lineage>
</organism>
<protein>
    <submittedName>
        <fullName evidence="7">Phosphate-responsive 1 family protein</fullName>
    </submittedName>
</protein>